<feature type="region of interest" description="Disordered" evidence="4">
    <location>
        <begin position="32"/>
        <end position="51"/>
    </location>
</feature>
<dbReference type="PANTHER" id="PTHR45739">
    <property type="entry name" value="MATRIX PROTEIN, PUTATIVE-RELATED"/>
    <property type="match status" value="1"/>
</dbReference>
<dbReference type="InterPro" id="IPR041690">
    <property type="entry name" value="Cadherin_5"/>
</dbReference>
<keyword evidence="3" id="KW-0325">Glycoprotein</keyword>
<dbReference type="Gene3D" id="2.60.40.1200">
    <property type="match status" value="7"/>
</dbReference>
<dbReference type="RefSeq" id="WP_309874611.1">
    <property type="nucleotide sequence ID" value="NZ_CP133838.1"/>
</dbReference>
<evidence type="ECO:0000256" key="3">
    <source>
        <dbReference type="ARBA" id="ARBA00023180"/>
    </source>
</evidence>
<evidence type="ECO:0000256" key="2">
    <source>
        <dbReference type="ARBA" id="ARBA00022737"/>
    </source>
</evidence>
<feature type="region of interest" description="Disordered" evidence="4">
    <location>
        <begin position="1688"/>
        <end position="1712"/>
    </location>
</feature>
<dbReference type="Gene3D" id="2.60.40.3440">
    <property type="match status" value="6"/>
</dbReference>
<dbReference type="InterPro" id="IPR040853">
    <property type="entry name" value="RapA2_cadherin-like"/>
</dbReference>
<reference evidence="6 7" key="1">
    <citation type="submission" date="2023-09" db="EMBL/GenBank/DDBJ databases">
        <title>Buttiauxella selenatireducens sp. nov., isolated from the rhizosphere of Cardamine hupingshanesis.</title>
        <authorList>
            <person name="Zhang S."/>
            <person name="Xu Z."/>
            <person name="Wang H."/>
            <person name="Guo Y."/>
        </authorList>
    </citation>
    <scope>NUCLEOTIDE SEQUENCE [LARGE SCALE GENOMIC DNA]</scope>
    <source>
        <strain evidence="6 7">R73</strain>
    </source>
</reference>
<dbReference type="Pfam" id="PF17892">
    <property type="entry name" value="Cadherin_5"/>
    <property type="match status" value="1"/>
</dbReference>
<dbReference type="PROSITE" id="PS51854">
    <property type="entry name" value="CSPG"/>
    <property type="match status" value="3"/>
</dbReference>
<organism evidence="6 7">
    <name type="scientific">Buttiauxella selenatireducens</name>
    <dbReference type="NCBI Taxonomy" id="3073902"/>
    <lineage>
        <taxon>Bacteria</taxon>
        <taxon>Pseudomonadati</taxon>
        <taxon>Pseudomonadota</taxon>
        <taxon>Gammaproteobacteria</taxon>
        <taxon>Enterobacterales</taxon>
        <taxon>Enterobacteriaceae</taxon>
        <taxon>Buttiauxella</taxon>
    </lineage>
</organism>
<evidence type="ECO:0000313" key="6">
    <source>
        <dbReference type="EMBL" id="WMY72591.1"/>
    </source>
</evidence>
<dbReference type="InterPro" id="IPR039005">
    <property type="entry name" value="CSPG_rpt"/>
</dbReference>
<feature type="region of interest" description="Disordered" evidence="4">
    <location>
        <begin position="1610"/>
        <end position="1632"/>
    </location>
</feature>
<dbReference type="InterPro" id="IPR010221">
    <property type="entry name" value="VCBS_dom"/>
</dbReference>
<name>A0ABY9S825_9ENTR</name>
<dbReference type="NCBIfam" id="NF012211">
    <property type="entry name" value="tand_rpt_95"/>
    <property type="match status" value="4"/>
</dbReference>
<dbReference type="Pfam" id="PF16184">
    <property type="entry name" value="Cadherin_3"/>
    <property type="match status" value="3"/>
</dbReference>
<evidence type="ECO:0000256" key="4">
    <source>
        <dbReference type="SAM" id="MobiDB-lite"/>
    </source>
</evidence>
<keyword evidence="2" id="KW-0677">Repeat</keyword>
<dbReference type="Proteomes" id="UP001246690">
    <property type="component" value="Chromosome"/>
</dbReference>
<gene>
    <name evidence="6" type="ORF">RHD99_13995</name>
</gene>
<dbReference type="PANTHER" id="PTHR45739:SF1">
    <property type="entry name" value="EXTRACELLULAR MATRIX ORGANIZING PROTEIN FRAS1"/>
    <property type="match status" value="1"/>
</dbReference>
<dbReference type="Pfam" id="PF14252">
    <property type="entry name" value="DUF4347"/>
    <property type="match status" value="1"/>
</dbReference>
<keyword evidence="1" id="KW-0732">Signal</keyword>
<dbReference type="NCBIfam" id="TIGR01965">
    <property type="entry name" value="VCBS_repeat"/>
    <property type="match status" value="1"/>
</dbReference>
<dbReference type="InterPro" id="IPR002126">
    <property type="entry name" value="Cadherin-like_dom"/>
</dbReference>
<dbReference type="Pfam" id="PF17963">
    <property type="entry name" value="Big_9"/>
    <property type="match status" value="4"/>
</dbReference>
<accession>A0ABY9S825</accession>
<dbReference type="Gene3D" id="2.60.40.2810">
    <property type="match status" value="2"/>
</dbReference>
<dbReference type="PROSITE" id="PS50268">
    <property type="entry name" value="CADHERIN_2"/>
    <property type="match status" value="1"/>
</dbReference>
<dbReference type="Pfam" id="PF17803">
    <property type="entry name" value="Cadherin_4"/>
    <property type="match status" value="6"/>
</dbReference>
<keyword evidence="7" id="KW-1185">Reference proteome</keyword>
<evidence type="ECO:0000259" key="5">
    <source>
        <dbReference type="PROSITE" id="PS50268"/>
    </source>
</evidence>
<feature type="compositionally biased region" description="Polar residues" evidence="4">
    <location>
        <begin position="1701"/>
        <end position="1710"/>
    </location>
</feature>
<feature type="domain" description="Cadherin" evidence="5">
    <location>
        <begin position="353"/>
        <end position="478"/>
    </location>
</feature>
<dbReference type="InterPro" id="IPR025592">
    <property type="entry name" value="DUF4347"/>
</dbReference>
<dbReference type="EMBL" id="CP133838">
    <property type="protein sequence ID" value="WMY72591.1"/>
    <property type="molecule type" value="Genomic_DNA"/>
</dbReference>
<protein>
    <submittedName>
        <fullName evidence="6">Ig-like domain-containing protein</fullName>
    </submittedName>
</protein>
<proteinExistence type="predicted"/>
<sequence length="4220" mass="436756">MFRCRNSLPRRPCHHRFALEARQLFDGAAVAEATQHADNPQDAVHHENTVQPTKTVSVAQTSADAPPAHQVYVVDSRVQNWQSLVSQLPPSSRVIVLNDQQSGLEQINNALKNDSNITALHIISHGASDSLTLGSDKLTDKTIANYQQQLERLGEKLTQNGDILLYGCDITFHDTVLITRMADYSHADIAASSDATGSTALGGDWTLESHAGIIETHGLTLAYDGLLEAPVIATSAQDIVVSEPTSLHPGTETAQFSGWTITATDPEVAVSVTLSNPAAGNLISSTASGSTLSFTGTALDAQAWVNTLKFTASDIELGNQSVSTGVDFTVTSESGTDTATTHITVTPANDPVVVNDSTLSVPETVGANTTITEATLAALDPELQAGAQSASQIVYSLTVMPQYGYLTLNGTRIGVGSVFSQQDVRNGALVYIHTATGNSQNTNDSFSVLVNDGATPIASSDSATVTLQITSENQPPVLTGSGGRVYEGQPQNAVTTGNVGLYITADGGGDPQDTQLTLMITTLPAHGTLFFNGIPVILGQQIAYADRNLLTYANDGEDGITQDTFGVRISDQGGGTGTPASTDGVITLNILPVDDDPVLNIDSTLHADVVAGPADVTLTPDMLTSVDVDSPAERVSFIVDTAGLTHGYLTLNGLLLKSGDTFTMEELIEGRVIYVQYVNADFIGQQDTFNFRVIDHSTALRWNPDGSTFSREGGIWDSESASSSLTSFPFTITLIRFTNGQNPSPDQVPPWNVPATTESSDYIGTDVTNPANPPHGVLVEGGSITISGTGNITDATPGMSYVVQGIDPSQVVYTFLGTGSGSGQSGLTLLKSDGQGGSSVIVPFGTFTQADLNAGLIRIVHDGGETFFFDGLFSVSAGQVTLDAQGNPVAVTWNPEMKVFVTPINDIPQIIGSSTTVLAEGETVYITTAQLQIGDADDANSGSPWESGVLLNGSNNYAFNNDATGANALKFVIQSLPTGGVLQYFNGTTWVTITSADIGTLRLDASLLKSDNSSGLRFVSNSSEIRSTSFIVSAIDRWGAPSATNATVGIIITNVNDGPTLPATPDSPDIVVPPEAPNQVGGPPVNDPVTVVEGGFQKITSLSLQAYDPDSTAEQVHYILTAAPAHGLLARSTDGVTFSTIGNGSNFTQDDLNKGYIYYLHNGDDVTGNGLNADGFTFTISDGDKEQTNNHFAINITPADDAPVVNAPAGPINVGGTVHSVGGFTVSDPDLSGSATNVTNILQTTIRLLHSDGSVFSQGDYSGIIISVTGVSGLVVSGGNQAYLVLTGTVAQINSALSGLTVTFPNDRNLTYQVQVMSDDRLRNGTGQLTGEANGGPVNQPVPPTFSTPPGPVDAVTYNWYQDAVPNNGNVVANQVVINASETNDPGHLAIGSTDKTTFEDQPTFIGGDITVSDIESNAFNLPVTLTLTVAQGQLGIGGAGTQTELNGVTISGDNSGTLVLTGTANAIQTLLNDASLGLTYLSTANANQDQNGVAAGDVTLTMHLDTTGSTIGTALGTPPADVIVALTIIPVNDKPTVTAPTNTILLDNNAPNGNQVPGFVIGDPDISDSGGIAAGETDIVQVTIRITHEDGTPFAVGQYRDQQNSAINITSGNTTSGVTIQSTSPDGVNPPSNGEDAPLVITGTVAQINAYLAQLQVRMSGIQLDDADQYFHVEVIVDDRLRDASGNLLQGANGGDNPAASGSGTTPPAQTAIDPYALIPTGLEQNVTVNYRTVFQSSINDPAQIKLGATPVLNANEGSATVTLPAIVLSDVDAGSQVLSATVTLPAGFVFVAPGGSGGTVTGVGSGTLTLTGSLAEINSRLAALVVTLPDTPGSATAADWNGNFGVVVTVNDAGHSGSRPVTLPNLTDPTQDPGAVSYADGTSAQIITTRTFTFTVNPVNDVPPVAGTPTQTLASVTEDSLSTSVTGNTVANLFGSFFDDSHDTVNNSGNGGNGGTSTDTFYGIAINQLTVNPAQGEWQYTFDGTTWLAVGNRSDSNALVLTAGSALRFVPAANYFGTPATLGVRLVETNTNNDSSTSPVVPPNGSVVDISAANAKGGSAVFSAEIITLSTSVSNVNDRPTLSDIAVSVAEDSRTTATIAEIFQPLYSDAIDNQTAIAGGGNASGPLSYIAVFGDTTDLTKGHWEYSTDGVNWTVLPTDLSASHALVLSSATFGRFVPLADYNGPIPGGLQIRATDTSDPALNGVSGSFVDLTVHALDSDPTSHWSNAITLTIVVTPVVDIANDTFSTHADVPLVINATDLLANDSFTNADKTVTVVTQPSHGTLDYTNGVLTYTPEQGYVGQDSYTYTVVSGGVSETATVAINVTNQPPVAVNDNRTLNEDTSATGNILTSDSDADTDAITLTTFTVEGQTYAAGTLVTLAASHGTLQINADGSYVYTPGGDWHGDIAVSYNITDGNQGGTASATFGLHINAIADAKNNIAIAHANTVITTDVLANDTFVNPDRAITSFTQPLHGTVTQGPGTSLIYTPDSGFVGSDSYTYTVASGGVTETATVFIVLTNNSPTATNQIAATDEDTPITGNVLRGIIDPDGDPLHVADYQIAGVTGTFLAGETAVIPGVGTFIVLADGSATFTPIADWNGVVPTITFNVADNTSDPPIACTLDITVRAVADIVSDVASTHAGQAVTIDALANDHFSNSDATITAVGTPLHGSVSIVNNQLVYTPTQGYVGDDTFSYSVTSGGIVETASVTVTMTNTVPEVSPTLISTPEDTPIVNGNLLADASDADSDTLTVTDFTVEGVTYAAGQTVTIAGQGTLTVTSAGLYTFTPVADWFGLVHPITFTTSDGNDGGEVNSILLILVLPVTDIQPDNATTHADNAVVINVLGNDTFSNASPVVTVAPDSSTVGSITVLADNTVRYTPPLGFVGTDTFTYTVVSGGISETSTVTVVVTNTPPQTTDTPASINEDGGALSGGLNVSDPDSDVLRVLSFQVAGMDGTFAVENRGSTTITIPGVGDLTMSYDHQYSFTPVADWNGTVPTITYIVTDDNGDAQASGTLNIVVVPVVDIADDSITLQAGTASANNVLANDTFENSDRMVTAVTQGLHGTVTIGSNGVVTYTPAPDYVGTDLYTYTVTSGGVTETATVSVTVTNTVPVAQPDSQTADEDITISGNVLSNDSDSDTTDTLSVISFTVSGDAVTHLAGETVTLAGFGALTLRADGSYSFVPVADWNGAVPVISYTLSDGHTGGTASSTLTLNVTPVVDIQPDVGATHAGVAETIDVLANDSFENAGRVITATTNGEHGSVTIVDGKIVYTPQPGYVGLDNFTYTVTSGGVTETSNVTVNVTNTAPQAVADISTSPEDTLVTGNVLQNDRDQNGDPIFVNGFATTDDSSAHAPGTSLTFAGMGVFTLNRDGSWSFQPVADWNGTLPTILYTITDGNIGGNSGASLDITISPVQDAINDNVTTHGNVAVTTDVLANDTFSNPDKTIESVTQGAHGSVAIVNGQILYTPNTGYVGPDSYTYTVLSGGILETATVTVAVQDERPVTRPDLNFTPEDNVVTGNVLANDNDPDGDPLVVTHYLVAGQIVLAGDSVTLAGVGELVLRADGSYTLTPVADWNGTAPVVIYTVSDTLFGGISSGLLVINMTAVQDAIADSTTTHAGQPVTTDVLTNDTFSNPDATITAVTNGANGTAVLVDGQIVYTPRSGFVGNDTYTYTVTSGGVSETTTVNVQVTNSAPVVEDEKVITPQGTEISGNLLVNDSDPDGDPIHLSLYQVDGAKYLAGETATLAGVGRLTIQADGSYLFVPESSYRGFVPLVIYTVSDGNEGGETSSTLRILVAPSLEIVVDEAGLTPLAPGTDEVSGRLNILALNPIRSVTLLGQTIPVEQLTRISPLAPIVIETINGTMTLQAFYSFAEGEAYIDYQFVLRGAVSQPGQSATFNDYDIDVNGITIGNLRITVVNDHPISTDNSAEIVQDSGQTSASGNVLNDDRIGADRAPANGAVMGVVSQNTGAVGTVGGTSSGQYGSLFLDAFGNWQYQINAGDPRLAALDASAFLTDVFVYTIVDSDGGISQARLTIVIYGVTAVQNVTSGGEDFFYQNGSALFNHGGADFASVAQKSYQPGLFILPLIYDLQSDSLSPERLWDKQLATYGYGVMQADTPILESILLTRWYYDSREQRGVPSLEGNGLGRNLLWDAFSPFGIRQASLREPFEIPVPQGEQQAVTHGSVTLTAQLAALGRQTAVSTKQIAIPTITRQ</sequence>
<dbReference type="InterPro" id="IPR051561">
    <property type="entry name" value="FRAS1_ECM"/>
</dbReference>
<evidence type="ECO:0000313" key="7">
    <source>
        <dbReference type="Proteomes" id="UP001246690"/>
    </source>
</evidence>
<evidence type="ECO:0000256" key="1">
    <source>
        <dbReference type="ARBA" id="ARBA00022729"/>
    </source>
</evidence>